<dbReference type="EMBL" id="PYGB01000005">
    <property type="protein sequence ID" value="PSK86350.1"/>
    <property type="molecule type" value="Genomic_DNA"/>
</dbReference>
<gene>
    <name evidence="2" type="primary">spo0M</name>
    <name evidence="1" type="ORF">CLV79_10557</name>
    <name evidence="2" type="ORF">LOS8367_02115</name>
</gene>
<evidence type="ECO:0000313" key="4">
    <source>
        <dbReference type="Proteomes" id="UP000240624"/>
    </source>
</evidence>
<sequence>MFGKVLSSLGIGGATVDAVLESTDVEVGRVLRAEIRIKGGTARQEIRSVDLELATRCLVEGPGDRKIHSDIILAAGRVEIGDVEAGEELSFPIEMHVPDSAPISIGSTRSFLRTRLDVPGAVDPKDEDLVNILPSPTMTAVLQGVQEAGFRLVETEVEYDRRRVPPFVQDFDFRPTGFGDFGIEEVEISFVPVAGGVEVLLTVDNRGGFFLAGREKTARIRVDHAEAARIDMGRELRRAIEQLR</sequence>
<reference evidence="1 4" key="2">
    <citation type="submission" date="2018-03" db="EMBL/GenBank/DDBJ databases">
        <title>Genomic Encyclopedia of Archaeal and Bacterial Type Strains, Phase II (KMG-II): from individual species to whole genera.</title>
        <authorList>
            <person name="Goeker M."/>
        </authorList>
    </citation>
    <scope>NUCLEOTIDE SEQUENCE [LARGE SCALE GENOMIC DNA]</scope>
    <source>
        <strain evidence="1 4">DSM 29956</strain>
    </source>
</reference>
<dbReference type="Pfam" id="PF07070">
    <property type="entry name" value="Spo0M"/>
    <property type="match status" value="1"/>
</dbReference>
<dbReference type="PANTHER" id="PTHR40053:SF1">
    <property type="entry name" value="SPORULATION-CONTROL PROTEIN SPO0M"/>
    <property type="match status" value="1"/>
</dbReference>
<dbReference type="AlphaFoldDB" id="A0A1X6ZCD4"/>
<keyword evidence="4" id="KW-1185">Reference proteome</keyword>
<dbReference type="PANTHER" id="PTHR40053">
    <property type="entry name" value="SPORULATION-CONTROL PROTEIN SPO0M"/>
    <property type="match status" value="1"/>
</dbReference>
<dbReference type="Proteomes" id="UP000240624">
    <property type="component" value="Unassembled WGS sequence"/>
</dbReference>
<dbReference type="Proteomes" id="UP000193495">
    <property type="component" value="Unassembled WGS sequence"/>
</dbReference>
<dbReference type="InterPro" id="IPR009776">
    <property type="entry name" value="Spore_0_M"/>
</dbReference>
<evidence type="ECO:0000313" key="2">
    <source>
        <dbReference type="EMBL" id="SLN47292.1"/>
    </source>
</evidence>
<reference evidence="2 3" key="1">
    <citation type="submission" date="2017-03" db="EMBL/GenBank/DDBJ databases">
        <authorList>
            <person name="Afonso C.L."/>
            <person name="Miller P.J."/>
            <person name="Scott M.A."/>
            <person name="Spackman E."/>
            <person name="Goraichik I."/>
            <person name="Dimitrov K.M."/>
            <person name="Suarez D.L."/>
            <person name="Swayne D.E."/>
        </authorList>
    </citation>
    <scope>NUCLEOTIDE SEQUENCE [LARGE SCALE GENOMIC DNA]</scope>
    <source>
        <strain evidence="2 3">CECT 8367</strain>
    </source>
</reference>
<dbReference type="EMBL" id="FWFY01000005">
    <property type="protein sequence ID" value="SLN47292.1"/>
    <property type="molecule type" value="Genomic_DNA"/>
</dbReference>
<evidence type="ECO:0000313" key="3">
    <source>
        <dbReference type="Proteomes" id="UP000193495"/>
    </source>
</evidence>
<proteinExistence type="predicted"/>
<dbReference type="RefSeq" id="WP_165761440.1">
    <property type="nucleotide sequence ID" value="NZ_FWFY01000005.1"/>
</dbReference>
<name>A0A1X6ZCD4_9RHOB</name>
<accession>A0A1X6ZCD4</accession>
<evidence type="ECO:0000313" key="1">
    <source>
        <dbReference type="EMBL" id="PSK86350.1"/>
    </source>
</evidence>
<organism evidence="2 3">
    <name type="scientific">Limimaricola soesokkakensis</name>
    <dbReference type="NCBI Taxonomy" id="1343159"/>
    <lineage>
        <taxon>Bacteria</taxon>
        <taxon>Pseudomonadati</taxon>
        <taxon>Pseudomonadota</taxon>
        <taxon>Alphaproteobacteria</taxon>
        <taxon>Rhodobacterales</taxon>
        <taxon>Paracoccaceae</taxon>
        <taxon>Limimaricola</taxon>
    </lineage>
</organism>
<protein>
    <submittedName>
        <fullName evidence="1 2">Sporulation-control protein</fullName>
    </submittedName>
</protein>